<evidence type="ECO:0000313" key="5">
    <source>
        <dbReference type="Proteomes" id="UP000759537"/>
    </source>
</evidence>
<keyword evidence="2" id="KW-1133">Transmembrane helix</keyword>
<evidence type="ECO:0000256" key="1">
    <source>
        <dbReference type="SAM" id="MobiDB-lite"/>
    </source>
</evidence>
<comment type="caution">
    <text evidence="4">The sequence shown here is derived from an EMBL/GenBank/DDBJ whole genome shotgun (WGS) entry which is preliminary data.</text>
</comment>
<keyword evidence="5" id="KW-1185">Reference proteome</keyword>
<feature type="compositionally biased region" description="Pro residues" evidence="1">
    <location>
        <begin position="477"/>
        <end position="486"/>
    </location>
</feature>
<dbReference type="CDD" id="cd07992">
    <property type="entry name" value="LPLAT_AAK14816-like"/>
    <property type="match status" value="1"/>
</dbReference>
<reference evidence="4" key="1">
    <citation type="submission" date="2019-10" db="EMBL/GenBank/DDBJ databases">
        <authorList>
            <consortium name="DOE Joint Genome Institute"/>
            <person name="Kuo A."/>
            <person name="Miyauchi S."/>
            <person name="Kiss E."/>
            <person name="Drula E."/>
            <person name="Kohler A."/>
            <person name="Sanchez-Garcia M."/>
            <person name="Andreopoulos B."/>
            <person name="Barry K.W."/>
            <person name="Bonito G."/>
            <person name="Buee M."/>
            <person name="Carver A."/>
            <person name="Chen C."/>
            <person name="Cichocki N."/>
            <person name="Clum A."/>
            <person name="Culley D."/>
            <person name="Crous P.W."/>
            <person name="Fauchery L."/>
            <person name="Girlanda M."/>
            <person name="Hayes R."/>
            <person name="Keri Z."/>
            <person name="LaButti K."/>
            <person name="Lipzen A."/>
            <person name="Lombard V."/>
            <person name="Magnuson J."/>
            <person name="Maillard F."/>
            <person name="Morin E."/>
            <person name="Murat C."/>
            <person name="Nolan M."/>
            <person name="Ohm R."/>
            <person name="Pangilinan J."/>
            <person name="Pereira M."/>
            <person name="Perotto S."/>
            <person name="Peter M."/>
            <person name="Riley R."/>
            <person name="Sitrit Y."/>
            <person name="Stielow B."/>
            <person name="Szollosi G."/>
            <person name="Zifcakova L."/>
            <person name="Stursova M."/>
            <person name="Spatafora J.W."/>
            <person name="Tedersoo L."/>
            <person name="Vaario L.-M."/>
            <person name="Yamada A."/>
            <person name="Yan M."/>
            <person name="Wang P."/>
            <person name="Xu J."/>
            <person name="Bruns T."/>
            <person name="Baldrian P."/>
            <person name="Vilgalys R."/>
            <person name="Henrissat B."/>
            <person name="Grigoriev I.V."/>
            <person name="Hibbett D."/>
            <person name="Nagy L.G."/>
            <person name="Martin F.M."/>
        </authorList>
    </citation>
    <scope>NUCLEOTIDE SEQUENCE</scope>
    <source>
        <strain evidence="4">Prilba</strain>
    </source>
</reference>
<keyword evidence="2" id="KW-0472">Membrane</keyword>
<dbReference type="EMBL" id="WHVB01000019">
    <property type="protein sequence ID" value="KAF8472988.1"/>
    <property type="molecule type" value="Genomic_DNA"/>
</dbReference>
<dbReference type="AlphaFoldDB" id="A0A9P5K031"/>
<dbReference type="Proteomes" id="UP000759537">
    <property type="component" value="Unassembled WGS sequence"/>
</dbReference>
<name>A0A9P5K031_9AGAM</name>
<reference evidence="4" key="2">
    <citation type="journal article" date="2020" name="Nat. Commun.">
        <title>Large-scale genome sequencing of mycorrhizal fungi provides insights into the early evolution of symbiotic traits.</title>
        <authorList>
            <person name="Miyauchi S."/>
            <person name="Kiss E."/>
            <person name="Kuo A."/>
            <person name="Drula E."/>
            <person name="Kohler A."/>
            <person name="Sanchez-Garcia M."/>
            <person name="Morin E."/>
            <person name="Andreopoulos B."/>
            <person name="Barry K.W."/>
            <person name="Bonito G."/>
            <person name="Buee M."/>
            <person name="Carver A."/>
            <person name="Chen C."/>
            <person name="Cichocki N."/>
            <person name="Clum A."/>
            <person name="Culley D."/>
            <person name="Crous P.W."/>
            <person name="Fauchery L."/>
            <person name="Girlanda M."/>
            <person name="Hayes R.D."/>
            <person name="Keri Z."/>
            <person name="LaButti K."/>
            <person name="Lipzen A."/>
            <person name="Lombard V."/>
            <person name="Magnuson J."/>
            <person name="Maillard F."/>
            <person name="Murat C."/>
            <person name="Nolan M."/>
            <person name="Ohm R.A."/>
            <person name="Pangilinan J."/>
            <person name="Pereira M.F."/>
            <person name="Perotto S."/>
            <person name="Peter M."/>
            <person name="Pfister S."/>
            <person name="Riley R."/>
            <person name="Sitrit Y."/>
            <person name="Stielow J.B."/>
            <person name="Szollosi G."/>
            <person name="Zifcakova L."/>
            <person name="Stursova M."/>
            <person name="Spatafora J.W."/>
            <person name="Tedersoo L."/>
            <person name="Vaario L.M."/>
            <person name="Yamada A."/>
            <person name="Yan M."/>
            <person name="Wang P."/>
            <person name="Xu J."/>
            <person name="Bruns T."/>
            <person name="Baldrian P."/>
            <person name="Vilgalys R."/>
            <person name="Dunand C."/>
            <person name="Henrissat B."/>
            <person name="Grigoriev I.V."/>
            <person name="Hibbett D."/>
            <person name="Nagy L.G."/>
            <person name="Martin F.M."/>
        </authorList>
    </citation>
    <scope>NUCLEOTIDE SEQUENCE</scope>
    <source>
        <strain evidence="4">Prilba</strain>
    </source>
</reference>
<feature type="transmembrane region" description="Helical" evidence="2">
    <location>
        <begin position="399"/>
        <end position="419"/>
    </location>
</feature>
<dbReference type="GO" id="GO:0008654">
    <property type="term" value="P:phospholipid biosynthetic process"/>
    <property type="evidence" value="ECO:0007669"/>
    <property type="project" value="TreeGrafter"/>
</dbReference>
<dbReference type="SUPFAM" id="SSF69593">
    <property type="entry name" value="Glycerol-3-phosphate (1)-acyltransferase"/>
    <property type="match status" value="1"/>
</dbReference>
<keyword evidence="2" id="KW-0812">Transmembrane</keyword>
<accession>A0A9P5K031</accession>
<dbReference type="SMART" id="SM00563">
    <property type="entry name" value="PlsC"/>
    <property type="match status" value="1"/>
</dbReference>
<sequence length="615" mass="68754">MDTDYILHRIIRRIASWAVYSFFTEVRVIGGENVPLNGPIIVTATHHNMMLDPAILSSAFPHHRILHYWSKASLFVNPVLSKVLYSTGNIPVDRKNKDRQALFRGTIDALSRGNAVALFPEGTSYTEPRIMQVKDGAAWAALEYSKWTRENPEHASQDPLVIVPCAIVYTNKSKYRSHVIMEFGSPITAMPYFDHVLEADEGSRRAAVKLLTRTIEASLVELTINAPDWDTLYVARMARDLLWEDQESLDRDEYVNISQTLVDLFSTPDAAPNFPALRRSLLEYYSLLQSAQLTNSVLSSLPLPRTLDPHQPVALPSRLYTILVLIRDSLASLIRLPFFILPLIVHSPAYVMGHLGARLVIDEEETQAQNKVLCGMFLLMLIYPTAFLVMWAFLWFTPFGAILSATLVWLFAVYHNKLINDNYEHMKRVAAAWRVLIGVWAPKKWEYSLTALAQYTATPIPPANEWITGKPGAPAGGVPPEPPVSPQPYRARRPRSGRVMRHVLRARAEAARSLASFITQLETGPADKRVRASVHLARVYGSVESIASASDTSGTEESSNTFAGWRRAREVVSYLRGHGAKVAALERGIEIEWAAQNSDGDLSSAEDKDTSSLKL</sequence>
<feature type="transmembrane region" description="Helical" evidence="2">
    <location>
        <begin position="372"/>
        <end position="393"/>
    </location>
</feature>
<dbReference type="InterPro" id="IPR052744">
    <property type="entry name" value="GPAT/DAPAT"/>
</dbReference>
<dbReference type="PANTHER" id="PTHR31605:SF0">
    <property type="entry name" value="GLYCEROL-3-PHOSPHATE O-ACYLTRANSFERASE 1"/>
    <property type="match status" value="1"/>
</dbReference>
<organism evidence="4 5">
    <name type="scientific">Russula ochroleuca</name>
    <dbReference type="NCBI Taxonomy" id="152965"/>
    <lineage>
        <taxon>Eukaryota</taxon>
        <taxon>Fungi</taxon>
        <taxon>Dikarya</taxon>
        <taxon>Basidiomycota</taxon>
        <taxon>Agaricomycotina</taxon>
        <taxon>Agaricomycetes</taxon>
        <taxon>Russulales</taxon>
        <taxon>Russulaceae</taxon>
        <taxon>Russula</taxon>
    </lineage>
</organism>
<dbReference type="PANTHER" id="PTHR31605">
    <property type="entry name" value="GLYCEROL-3-PHOSPHATE O-ACYLTRANSFERASE 1"/>
    <property type="match status" value="1"/>
</dbReference>
<evidence type="ECO:0000256" key="2">
    <source>
        <dbReference type="SAM" id="Phobius"/>
    </source>
</evidence>
<protein>
    <submittedName>
        <fullName evidence="4">Glycerol-3-phosphate-acyltransferase</fullName>
    </submittedName>
</protein>
<evidence type="ECO:0000313" key="4">
    <source>
        <dbReference type="EMBL" id="KAF8472988.1"/>
    </source>
</evidence>
<feature type="region of interest" description="Disordered" evidence="1">
    <location>
        <begin position="470"/>
        <end position="492"/>
    </location>
</feature>
<dbReference type="GO" id="GO:0004366">
    <property type="term" value="F:glycerol-3-phosphate O-acyltransferase activity"/>
    <property type="evidence" value="ECO:0007669"/>
    <property type="project" value="TreeGrafter"/>
</dbReference>
<dbReference type="Pfam" id="PF01553">
    <property type="entry name" value="Acyltransferase"/>
    <property type="match status" value="1"/>
</dbReference>
<feature type="transmembrane region" description="Helical" evidence="2">
    <location>
        <begin position="336"/>
        <end position="360"/>
    </location>
</feature>
<feature type="domain" description="Phospholipid/glycerol acyltransferase" evidence="3">
    <location>
        <begin position="40"/>
        <end position="170"/>
    </location>
</feature>
<dbReference type="OrthoDB" id="1044435at2759"/>
<dbReference type="InterPro" id="IPR002123">
    <property type="entry name" value="Plipid/glycerol_acylTrfase"/>
</dbReference>
<proteinExistence type="predicted"/>
<evidence type="ECO:0000259" key="3">
    <source>
        <dbReference type="SMART" id="SM00563"/>
    </source>
</evidence>
<dbReference type="GO" id="GO:0016287">
    <property type="term" value="F:glycerone-phosphate O-acyltransferase activity"/>
    <property type="evidence" value="ECO:0007669"/>
    <property type="project" value="TreeGrafter"/>
</dbReference>
<gene>
    <name evidence="4" type="ORF">DFH94DRAFT_765130</name>
</gene>